<reference evidence="4" key="1">
    <citation type="journal article" date="2019" name="Int. J. Syst. Evol. Microbiol.">
        <title>The Global Catalogue of Microorganisms (GCM) 10K type strain sequencing project: providing services to taxonomists for standard genome sequencing and annotation.</title>
        <authorList>
            <consortium name="The Broad Institute Genomics Platform"/>
            <consortium name="The Broad Institute Genome Sequencing Center for Infectious Disease"/>
            <person name="Wu L."/>
            <person name="Ma J."/>
        </authorList>
    </citation>
    <scope>NUCLEOTIDE SEQUENCE [LARGE SCALE GENOMIC DNA]</scope>
    <source>
        <strain evidence="4">JCM 13850</strain>
    </source>
</reference>
<sequence>MPKRVPKGRGRRGARALGRVGPVWVRFGAVTGRHRGQPKDRETGEAAEERAPRRRRISVIAGAFLLPVVLATVVALSLREEPVDGPDGAVTPTPKAVQTSPSGEPTFGQYVPPASRPQAETKAPERAAEPSAAPTRRPAPSPTRPPETRPTCPWSDLPFLDQWCHRHRHMGR</sequence>
<evidence type="ECO:0000256" key="1">
    <source>
        <dbReference type="SAM" id="MobiDB-lite"/>
    </source>
</evidence>
<feature type="transmembrane region" description="Helical" evidence="2">
    <location>
        <begin position="57"/>
        <end position="78"/>
    </location>
</feature>
<feature type="region of interest" description="Disordered" evidence="1">
    <location>
        <begin position="80"/>
        <end position="158"/>
    </location>
</feature>
<evidence type="ECO:0000256" key="2">
    <source>
        <dbReference type="SAM" id="Phobius"/>
    </source>
</evidence>
<keyword evidence="2" id="KW-0472">Membrane</keyword>
<organism evidence="3 4">
    <name type="scientific">Actinomadura napierensis</name>
    <dbReference type="NCBI Taxonomy" id="267854"/>
    <lineage>
        <taxon>Bacteria</taxon>
        <taxon>Bacillati</taxon>
        <taxon>Actinomycetota</taxon>
        <taxon>Actinomycetes</taxon>
        <taxon>Streptosporangiales</taxon>
        <taxon>Thermomonosporaceae</taxon>
        <taxon>Actinomadura</taxon>
    </lineage>
</organism>
<evidence type="ECO:0000313" key="3">
    <source>
        <dbReference type="EMBL" id="GAA2141639.1"/>
    </source>
</evidence>
<dbReference type="EMBL" id="BAAAMR010000032">
    <property type="protein sequence ID" value="GAA2141639.1"/>
    <property type="molecule type" value="Genomic_DNA"/>
</dbReference>
<keyword evidence="2" id="KW-0812">Transmembrane</keyword>
<feature type="compositionally biased region" description="Basic and acidic residues" evidence="1">
    <location>
        <begin position="37"/>
        <end position="51"/>
    </location>
</feature>
<comment type="caution">
    <text evidence="3">The sequence shown here is derived from an EMBL/GenBank/DDBJ whole genome shotgun (WGS) entry which is preliminary data.</text>
</comment>
<name>A0ABP5L4C9_9ACTN</name>
<protein>
    <submittedName>
        <fullName evidence="3">Uncharacterized protein</fullName>
    </submittedName>
</protein>
<proteinExistence type="predicted"/>
<keyword evidence="2" id="KW-1133">Transmembrane helix</keyword>
<feature type="region of interest" description="Disordered" evidence="1">
    <location>
        <begin position="29"/>
        <end position="52"/>
    </location>
</feature>
<keyword evidence="4" id="KW-1185">Reference proteome</keyword>
<evidence type="ECO:0000313" key="4">
    <source>
        <dbReference type="Proteomes" id="UP001501020"/>
    </source>
</evidence>
<accession>A0ABP5L4C9</accession>
<gene>
    <name evidence="3" type="ORF">GCM10009727_39360</name>
</gene>
<dbReference type="Proteomes" id="UP001501020">
    <property type="component" value="Unassembled WGS sequence"/>
</dbReference>